<proteinExistence type="predicted"/>
<comment type="caution">
    <text evidence="1">The sequence shown here is derived from an EMBL/GenBank/DDBJ whole genome shotgun (WGS) entry which is preliminary data.</text>
</comment>
<organism evidence="1 2">
    <name type="scientific">Aspergillus cavernicola</name>
    <dbReference type="NCBI Taxonomy" id="176166"/>
    <lineage>
        <taxon>Eukaryota</taxon>
        <taxon>Fungi</taxon>
        <taxon>Dikarya</taxon>
        <taxon>Ascomycota</taxon>
        <taxon>Pezizomycotina</taxon>
        <taxon>Eurotiomycetes</taxon>
        <taxon>Eurotiomycetidae</taxon>
        <taxon>Eurotiales</taxon>
        <taxon>Aspergillaceae</taxon>
        <taxon>Aspergillus</taxon>
        <taxon>Aspergillus subgen. Nidulantes</taxon>
    </lineage>
</organism>
<sequence length="331" mass="38238">MNCVKACTPCLDDGCVCDGNPQGCLPCLRNGFICTKDFRDCPIILQPGWSDEDLARTSSVISSTQIAHDHASLIQSVSDFYQVLVDMQYLQDDEIIQPPQLTLPPLVEASYTPDTVALLRQLPHLRTSALEITPSETQPFPYLNLDELDTIPHHNNPRDPLDHMQEEDWTIPPWTFFISRPAPRKYVRFPYCRIYDTRSKTLGRWSETLLLGNNPFLLDARPPEEVIGAWISAFRSLRWIPSLLREERIIHEIPASLGTDNNNNIPPWEKNNHNIYWAQRAIYEDCGWPDRLRPEELTRRRMEWIELVGRSSRSAYDLRAFYHRAAGDHAM</sequence>
<evidence type="ECO:0000313" key="1">
    <source>
        <dbReference type="EMBL" id="KAL2820842.1"/>
    </source>
</evidence>
<evidence type="ECO:0000313" key="2">
    <source>
        <dbReference type="Proteomes" id="UP001610335"/>
    </source>
</evidence>
<protein>
    <recommendedName>
        <fullName evidence="3">Zn(2)-C6 fungal-type domain-containing protein</fullName>
    </recommendedName>
</protein>
<gene>
    <name evidence="1" type="ORF">BDW59DRAFT_164537</name>
</gene>
<reference evidence="1 2" key="1">
    <citation type="submission" date="2024-07" db="EMBL/GenBank/DDBJ databases">
        <title>Section-level genome sequencing and comparative genomics of Aspergillus sections Usti and Cavernicolus.</title>
        <authorList>
            <consortium name="Lawrence Berkeley National Laboratory"/>
            <person name="Nybo J.L."/>
            <person name="Vesth T.C."/>
            <person name="Theobald S."/>
            <person name="Frisvad J.C."/>
            <person name="Larsen T.O."/>
            <person name="Kjaerboelling I."/>
            <person name="Rothschild-Mancinelli K."/>
            <person name="Lyhne E.K."/>
            <person name="Kogle M.E."/>
            <person name="Barry K."/>
            <person name="Clum A."/>
            <person name="Na H."/>
            <person name="Ledsgaard L."/>
            <person name="Lin J."/>
            <person name="Lipzen A."/>
            <person name="Kuo A."/>
            <person name="Riley R."/>
            <person name="Mondo S."/>
            <person name="LaButti K."/>
            <person name="Haridas S."/>
            <person name="Pangalinan J."/>
            <person name="Salamov A.A."/>
            <person name="Simmons B.A."/>
            <person name="Magnuson J.K."/>
            <person name="Chen J."/>
            <person name="Drula E."/>
            <person name="Henrissat B."/>
            <person name="Wiebenga A."/>
            <person name="Lubbers R.J."/>
            <person name="Gomes A.C."/>
            <person name="Makela M.R."/>
            <person name="Stajich J."/>
            <person name="Grigoriev I.V."/>
            <person name="Mortensen U.H."/>
            <person name="De vries R.P."/>
            <person name="Baker S.E."/>
            <person name="Andersen M.R."/>
        </authorList>
    </citation>
    <scope>NUCLEOTIDE SEQUENCE [LARGE SCALE GENOMIC DNA]</scope>
    <source>
        <strain evidence="1 2">CBS 600.67</strain>
    </source>
</reference>
<dbReference type="Proteomes" id="UP001610335">
    <property type="component" value="Unassembled WGS sequence"/>
</dbReference>
<accession>A0ABR4I1H1</accession>
<keyword evidence="2" id="KW-1185">Reference proteome</keyword>
<dbReference type="EMBL" id="JBFXLS010000068">
    <property type="protein sequence ID" value="KAL2820842.1"/>
    <property type="molecule type" value="Genomic_DNA"/>
</dbReference>
<evidence type="ECO:0008006" key="3">
    <source>
        <dbReference type="Google" id="ProtNLM"/>
    </source>
</evidence>
<name>A0ABR4I1H1_9EURO</name>